<dbReference type="Gene3D" id="1.10.630.10">
    <property type="entry name" value="Cytochrome P450"/>
    <property type="match status" value="1"/>
</dbReference>
<proteinExistence type="inferred from homology"/>
<dbReference type="InterPro" id="IPR002401">
    <property type="entry name" value="Cyt_P450_E_grp-I"/>
</dbReference>
<evidence type="ECO:0000256" key="4">
    <source>
        <dbReference type="ARBA" id="ARBA00023002"/>
    </source>
</evidence>
<keyword evidence="6" id="KW-0472">Membrane</keyword>
<dbReference type="Pfam" id="PF00067">
    <property type="entry name" value="p450"/>
    <property type="match status" value="1"/>
</dbReference>
<dbReference type="Proteomes" id="UP000237347">
    <property type="component" value="Unassembled WGS sequence"/>
</dbReference>
<evidence type="ECO:0000256" key="2">
    <source>
        <dbReference type="ARBA" id="ARBA00022617"/>
    </source>
</evidence>
<accession>A0AAW0LP56</accession>
<dbReference type="GO" id="GO:0016705">
    <property type="term" value="F:oxidoreductase activity, acting on paired donors, with incorporation or reduction of molecular oxygen"/>
    <property type="evidence" value="ECO:0007669"/>
    <property type="project" value="InterPro"/>
</dbReference>
<keyword evidence="5" id="KW-0408">Iron</keyword>
<dbReference type="GO" id="GO:0004497">
    <property type="term" value="F:monooxygenase activity"/>
    <property type="evidence" value="ECO:0007669"/>
    <property type="project" value="InterPro"/>
</dbReference>
<dbReference type="GO" id="GO:0020037">
    <property type="term" value="F:heme binding"/>
    <property type="evidence" value="ECO:0007669"/>
    <property type="project" value="InterPro"/>
</dbReference>
<dbReference type="EMBL" id="PKMF04000073">
    <property type="protein sequence ID" value="KAK7852701.1"/>
    <property type="molecule type" value="Genomic_DNA"/>
</dbReference>
<comment type="caution">
    <text evidence="7">The sequence shown here is derived from an EMBL/GenBank/DDBJ whole genome shotgun (WGS) entry which is preliminary data.</text>
</comment>
<keyword evidence="4" id="KW-0560">Oxidoreductase</keyword>
<dbReference type="PANTHER" id="PTHR47955:SF8">
    <property type="entry name" value="CYTOCHROME P450 71D11-LIKE"/>
    <property type="match status" value="1"/>
</dbReference>
<evidence type="ECO:0000313" key="8">
    <source>
        <dbReference type="Proteomes" id="UP000237347"/>
    </source>
</evidence>
<comment type="similarity">
    <text evidence="1">Belongs to the cytochrome P450 family.</text>
</comment>
<organism evidence="7 8">
    <name type="scientific">Quercus suber</name>
    <name type="common">Cork oak</name>
    <dbReference type="NCBI Taxonomy" id="58331"/>
    <lineage>
        <taxon>Eukaryota</taxon>
        <taxon>Viridiplantae</taxon>
        <taxon>Streptophyta</taxon>
        <taxon>Embryophyta</taxon>
        <taxon>Tracheophyta</taxon>
        <taxon>Spermatophyta</taxon>
        <taxon>Magnoliopsida</taxon>
        <taxon>eudicotyledons</taxon>
        <taxon>Gunneridae</taxon>
        <taxon>Pentapetalae</taxon>
        <taxon>rosids</taxon>
        <taxon>fabids</taxon>
        <taxon>Fagales</taxon>
        <taxon>Fagaceae</taxon>
        <taxon>Quercus</taxon>
    </lineage>
</organism>
<evidence type="ECO:0000256" key="6">
    <source>
        <dbReference type="SAM" id="Phobius"/>
    </source>
</evidence>
<dbReference type="InterPro" id="IPR036396">
    <property type="entry name" value="Cyt_P450_sf"/>
</dbReference>
<sequence>MLQVPQFPLFTWLSFLFILVICWKRSKAKGQIHKLPPGPWKLPLIGNLHQLVFSLPHRSLRDLANKHGPIMQLQLGEVLAIIISSPKVAEEVLKTHDAAFANRPSVLASEIVCYDSSIVFAPYGDYWRQMRKICVLELLSSKRVQSFKTIREEEVWNLIESISLSQGLPINLSEKIFTTSYCITSRAAFGKKCKYEQEFLSLIKKSFNLSGGFDVPDLFPSLKFLSFLTGMRPALEKLHKKLDKILDEIINEHKMKRSTTISASKHEPTGGDHDDIVDVLLKLQEMSDLEFDITSNQIKAVTQVCK</sequence>
<dbReference type="PRINTS" id="PR00463">
    <property type="entry name" value="EP450I"/>
</dbReference>
<keyword evidence="6" id="KW-1133">Transmembrane helix</keyword>
<dbReference type="PANTHER" id="PTHR47955">
    <property type="entry name" value="CYTOCHROME P450 FAMILY 71 PROTEIN"/>
    <property type="match status" value="1"/>
</dbReference>
<keyword evidence="6" id="KW-0812">Transmembrane</keyword>
<keyword evidence="3" id="KW-0479">Metal-binding</keyword>
<dbReference type="AlphaFoldDB" id="A0AAW0LP56"/>
<evidence type="ECO:0000313" key="7">
    <source>
        <dbReference type="EMBL" id="KAK7852701.1"/>
    </source>
</evidence>
<keyword evidence="2" id="KW-0349">Heme</keyword>
<evidence type="ECO:0000256" key="1">
    <source>
        <dbReference type="ARBA" id="ARBA00010617"/>
    </source>
</evidence>
<evidence type="ECO:0000256" key="3">
    <source>
        <dbReference type="ARBA" id="ARBA00022723"/>
    </source>
</evidence>
<protein>
    <submittedName>
        <fullName evidence="7">Premnaspirodiene oxygenase</fullName>
    </submittedName>
</protein>
<feature type="transmembrane region" description="Helical" evidence="6">
    <location>
        <begin position="6"/>
        <end position="23"/>
    </location>
</feature>
<dbReference type="InterPro" id="IPR001128">
    <property type="entry name" value="Cyt_P450"/>
</dbReference>
<name>A0AAW0LP56_QUESU</name>
<gene>
    <name evidence="7" type="ORF">CFP56_038314</name>
</gene>
<dbReference type="SUPFAM" id="SSF48264">
    <property type="entry name" value="Cytochrome P450"/>
    <property type="match status" value="1"/>
</dbReference>
<reference evidence="7 8" key="1">
    <citation type="journal article" date="2018" name="Sci. Data">
        <title>The draft genome sequence of cork oak.</title>
        <authorList>
            <person name="Ramos A.M."/>
            <person name="Usie A."/>
            <person name="Barbosa P."/>
            <person name="Barros P.M."/>
            <person name="Capote T."/>
            <person name="Chaves I."/>
            <person name="Simoes F."/>
            <person name="Abreu I."/>
            <person name="Carrasquinho I."/>
            <person name="Faro C."/>
            <person name="Guimaraes J.B."/>
            <person name="Mendonca D."/>
            <person name="Nobrega F."/>
            <person name="Rodrigues L."/>
            <person name="Saibo N.J.M."/>
            <person name="Varela M.C."/>
            <person name="Egas C."/>
            <person name="Matos J."/>
            <person name="Miguel C.M."/>
            <person name="Oliveira M.M."/>
            <person name="Ricardo C.P."/>
            <person name="Goncalves S."/>
        </authorList>
    </citation>
    <scope>NUCLEOTIDE SEQUENCE [LARGE SCALE GENOMIC DNA]</scope>
    <source>
        <strain evidence="8">cv. HL8</strain>
    </source>
</reference>
<keyword evidence="8" id="KW-1185">Reference proteome</keyword>
<evidence type="ECO:0000256" key="5">
    <source>
        <dbReference type="ARBA" id="ARBA00023004"/>
    </source>
</evidence>
<dbReference type="GO" id="GO:0005506">
    <property type="term" value="F:iron ion binding"/>
    <property type="evidence" value="ECO:0007669"/>
    <property type="project" value="InterPro"/>
</dbReference>